<dbReference type="Gene3D" id="3.40.50.720">
    <property type="entry name" value="NAD(P)-binding Rossmann-like Domain"/>
    <property type="match status" value="1"/>
</dbReference>
<comment type="similarity">
    <text evidence="1">Belongs to the short-chain dehydrogenases/reductases (SDR) family.</text>
</comment>
<dbReference type="SUPFAM" id="SSF51735">
    <property type="entry name" value="NAD(P)-binding Rossmann-fold domains"/>
    <property type="match status" value="1"/>
</dbReference>
<sequence length="243" mass="24669">MEISGARVLVVGATGVLGGLIACALAERGARPALAGRNPVRLAALARDLGGPPARCFEACDLDQCSALGPWAERALSGLDGVLVTVGAAAFGAVEDVSNAMAGHLLTVNALCPMAVLRGAAPVVADKGFLLAMTGGVPERARTDATVDVPVPVEHPDRPHAPAQADHIAGTADYTASKEALSGWLGVLSEELAPRSVTVLDIRSPHLDTGFVERSLTGRAPALPPGADALKAVHFLMDSIASA</sequence>
<organism evidence="3 4">
    <name type="scientific">Streptomyces venezuelae</name>
    <dbReference type="NCBI Taxonomy" id="54571"/>
    <lineage>
        <taxon>Bacteria</taxon>
        <taxon>Bacillati</taxon>
        <taxon>Actinomycetota</taxon>
        <taxon>Actinomycetes</taxon>
        <taxon>Kitasatosporales</taxon>
        <taxon>Streptomycetaceae</taxon>
        <taxon>Streptomyces</taxon>
    </lineage>
</organism>
<proteinExistence type="inferred from homology"/>
<dbReference type="PROSITE" id="PS51257">
    <property type="entry name" value="PROKAR_LIPOPROTEIN"/>
    <property type="match status" value="1"/>
</dbReference>
<dbReference type="PANTHER" id="PTHR44196">
    <property type="entry name" value="DEHYDROGENASE/REDUCTASE SDR FAMILY MEMBER 7B"/>
    <property type="match status" value="1"/>
</dbReference>
<evidence type="ECO:0000313" key="4">
    <source>
        <dbReference type="Proteomes" id="UP000323046"/>
    </source>
</evidence>
<dbReference type="GO" id="GO:0016020">
    <property type="term" value="C:membrane"/>
    <property type="evidence" value="ECO:0007669"/>
    <property type="project" value="TreeGrafter"/>
</dbReference>
<dbReference type="InterPro" id="IPR002347">
    <property type="entry name" value="SDR_fam"/>
</dbReference>
<dbReference type="CDD" id="cd05233">
    <property type="entry name" value="SDR_c"/>
    <property type="match status" value="1"/>
</dbReference>
<reference evidence="3 4" key="1">
    <citation type="submission" date="2018-05" db="EMBL/GenBank/DDBJ databases">
        <title>Streptomyces venezuelae.</title>
        <authorList>
            <person name="Kim W."/>
            <person name="Lee N."/>
            <person name="Cho B.-K."/>
        </authorList>
    </citation>
    <scope>NUCLEOTIDE SEQUENCE [LARGE SCALE GENOMIC DNA]</scope>
    <source>
        <strain evidence="3 4">ATCC 14583</strain>
    </source>
</reference>
<dbReference type="EMBL" id="CP029193">
    <property type="protein sequence ID" value="QES30363.1"/>
    <property type="molecule type" value="Genomic_DNA"/>
</dbReference>
<dbReference type="Proteomes" id="UP000323046">
    <property type="component" value="Chromosome"/>
</dbReference>
<dbReference type="InterPro" id="IPR020904">
    <property type="entry name" value="Sc_DH/Rdtase_CS"/>
</dbReference>
<keyword evidence="4" id="KW-1185">Reference proteome</keyword>
<evidence type="ECO:0000256" key="1">
    <source>
        <dbReference type="ARBA" id="ARBA00006484"/>
    </source>
</evidence>
<dbReference type="InterPro" id="IPR036291">
    <property type="entry name" value="NAD(P)-bd_dom_sf"/>
</dbReference>
<dbReference type="GO" id="GO:0016491">
    <property type="term" value="F:oxidoreductase activity"/>
    <property type="evidence" value="ECO:0007669"/>
    <property type="project" value="UniProtKB-KW"/>
</dbReference>
<dbReference type="PROSITE" id="PS00061">
    <property type="entry name" value="ADH_SHORT"/>
    <property type="match status" value="1"/>
</dbReference>
<dbReference type="OrthoDB" id="158573at2"/>
<keyword evidence="2" id="KW-0560">Oxidoreductase</keyword>
<dbReference type="PANTHER" id="PTHR44196:SF1">
    <property type="entry name" value="DEHYDROGENASE_REDUCTASE SDR FAMILY MEMBER 7B"/>
    <property type="match status" value="1"/>
</dbReference>
<dbReference type="Pfam" id="PF13561">
    <property type="entry name" value="adh_short_C2"/>
    <property type="match status" value="1"/>
</dbReference>
<protein>
    <submittedName>
        <fullName evidence="3">SDR family oxidoreductase</fullName>
    </submittedName>
</protein>
<evidence type="ECO:0000256" key="2">
    <source>
        <dbReference type="ARBA" id="ARBA00023002"/>
    </source>
</evidence>
<name>A0A5P2BIR6_STRVZ</name>
<gene>
    <name evidence="3" type="ORF">DEJ47_31525</name>
</gene>
<evidence type="ECO:0000313" key="3">
    <source>
        <dbReference type="EMBL" id="QES30363.1"/>
    </source>
</evidence>
<accession>A0A5P2BIR6</accession>
<dbReference type="AlphaFoldDB" id="A0A5P2BIR6"/>
<dbReference type="RefSeq" id="WP_150173980.1">
    <property type="nucleotide sequence ID" value="NZ_CP029193.1"/>
</dbReference>